<dbReference type="Pfam" id="PF18130">
    <property type="entry name" value="ATPgrasp_N"/>
    <property type="match status" value="1"/>
</dbReference>
<evidence type="ECO:0000256" key="1">
    <source>
        <dbReference type="ARBA" id="ARBA00022598"/>
    </source>
</evidence>
<dbReference type="PANTHER" id="PTHR43585">
    <property type="entry name" value="FUMIPYRROLE BIOSYNTHESIS PROTEIN C"/>
    <property type="match status" value="1"/>
</dbReference>
<protein>
    <submittedName>
        <fullName evidence="7">ATP-grasp domain-containing protein</fullName>
    </submittedName>
</protein>
<dbReference type="Pfam" id="PF13535">
    <property type="entry name" value="ATP-grasp_4"/>
    <property type="match status" value="1"/>
</dbReference>
<organism evidence="7 8">
    <name type="scientific">Jatrophihabitans lederbergiae</name>
    <dbReference type="NCBI Taxonomy" id="3075547"/>
    <lineage>
        <taxon>Bacteria</taxon>
        <taxon>Bacillati</taxon>
        <taxon>Actinomycetota</taxon>
        <taxon>Actinomycetes</taxon>
        <taxon>Jatrophihabitantales</taxon>
        <taxon>Jatrophihabitantaceae</taxon>
        <taxon>Jatrophihabitans</taxon>
    </lineage>
</organism>
<dbReference type="RefSeq" id="WP_311424602.1">
    <property type="nucleotide sequence ID" value="NZ_JAVREH010000039.1"/>
</dbReference>
<feature type="region of interest" description="Disordered" evidence="5">
    <location>
        <begin position="432"/>
        <end position="459"/>
    </location>
</feature>
<accession>A0ABU2JEM5</accession>
<dbReference type="Gene3D" id="3.30.470.20">
    <property type="entry name" value="ATP-grasp fold, B domain"/>
    <property type="match status" value="1"/>
</dbReference>
<dbReference type="PROSITE" id="PS50975">
    <property type="entry name" value="ATP_GRASP"/>
    <property type="match status" value="1"/>
</dbReference>
<dbReference type="PANTHER" id="PTHR43585:SF2">
    <property type="entry name" value="ATP-GRASP ENZYME FSQD"/>
    <property type="match status" value="1"/>
</dbReference>
<dbReference type="InterPro" id="IPR041472">
    <property type="entry name" value="BL00235/CARNS1_N"/>
</dbReference>
<dbReference type="InterPro" id="IPR052032">
    <property type="entry name" value="ATP-dep_AA_Ligase"/>
</dbReference>
<feature type="domain" description="ATP-grasp" evidence="6">
    <location>
        <begin position="140"/>
        <end position="331"/>
    </location>
</feature>
<evidence type="ECO:0000256" key="5">
    <source>
        <dbReference type="SAM" id="MobiDB-lite"/>
    </source>
</evidence>
<keyword evidence="3 4" id="KW-0067">ATP-binding</keyword>
<evidence type="ECO:0000256" key="3">
    <source>
        <dbReference type="ARBA" id="ARBA00022840"/>
    </source>
</evidence>
<evidence type="ECO:0000313" key="7">
    <source>
        <dbReference type="EMBL" id="MDT0263455.1"/>
    </source>
</evidence>
<reference evidence="8" key="1">
    <citation type="submission" date="2023-07" db="EMBL/GenBank/DDBJ databases">
        <title>30 novel species of actinomycetes from the DSMZ collection.</title>
        <authorList>
            <person name="Nouioui I."/>
        </authorList>
    </citation>
    <scope>NUCLEOTIDE SEQUENCE [LARGE SCALE GENOMIC DNA]</scope>
    <source>
        <strain evidence="8">DSM 44399</strain>
    </source>
</reference>
<keyword evidence="8" id="KW-1185">Reference proteome</keyword>
<gene>
    <name evidence="7" type="ORF">RM423_18895</name>
</gene>
<evidence type="ECO:0000256" key="2">
    <source>
        <dbReference type="ARBA" id="ARBA00022741"/>
    </source>
</evidence>
<proteinExistence type="predicted"/>
<dbReference type="Proteomes" id="UP001183176">
    <property type="component" value="Unassembled WGS sequence"/>
</dbReference>
<sequence length="459" mass="48805">MDSLALADGALSAMAAHVTSVDGRAGPRGRRDAQRLLVIGAGPIRVAAFGTWRQLGLDVVLVDGHEQERYDELVAETYSFDARDSTADLESLRRIAKGCDGITTLADGSQRTVALLADELGLPGIGVDAGNTARSKALQRQVCQDAGLRVPRWARVASVADLDAFYADGPLSAVLKPSDSAAGSGVLRVETKAEAARHWPIVKSLSPSRVGVIEEFLDGREICVDAVVRGGEVLFVSSVDCEHMRTIGFLCTSSSYATVNPDVEPATALVRRIVSAVGVDTGAVHAEFKIGSDDVWTIVEVGLRPGGALVPELTVKVSGVDLYAAQALAALGESDPARPDCQVVAPFAQARYLVGEGNVQRFVPPADVLRDLPDVKVVRQQILPGQRARMPLSEAGRAGYAFGWGPDRIGLDTQLRTAIELLGTGMGITVRGNDPDDLMSSEHGPGPWWPRTQWEEQCD</sequence>
<dbReference type="EMBL" id="JAVREH010000039">
    <property type="protein sequence ID" value="MDT0263455.1"/>
    <property type="molecule type" value="Genomic_DNA"/>
</dbReference>
<evidence type="ECO:0000256" key="4">
    <source>
        <dbReference type="PROSITE-ProRule" id="PRU00409"/>
    </source>
</evidence>
<evidence type="ECO:0000313" key="8">
    <source>
        <dbReference type="Proteomes" id="UP001183176"/>
    </source>
</evidence>
<keyword evidence="2 4" id="KW-0547">Nucleotide-binding</keyword>
<comment type="caution">
    <text evidence="7">The sequence shown here is derived from an EMBL/GenBank/DDBJ whole genome shotgun (WGS) entry which is preliminary data.</text>
</comment>
<name>A0ABU2JEM5_9ACTN</name>
<dbReference type="SUPFAM" id="SSF56059">
    <property type="entry name" value="Glutathione synthetase ATP-binding domain-like"/>
    <property type="match status" value="1"/>
</dbReference>
<dbReference type="Gene3D" id="3.40.50.20">
    <property type="match status" value="1"/>
</dbReference>
<dbReference type="InterPro" id="IPR011761">
    <property type="entry name" value="ATP-grasp"/>
</dbReference>
<keyword evidence="1" id="KW-0436">Ligase</keyword>
<evidence type="ECO:0000259" key="6">
    <source>
        <dbReference type="PROSITE" id="PS50975"/>
    </source>
</evidence>